<dbReference type="Gene3D" id="3.20.20.150">
    <property type="entry name" value="Divalent-metal-dependent TIM barrel enzymes"/>
    <property type="match status" value="1"/>
</dbReference>
<dbReference type="RefSeq" id="WP_194448297.1">
    <property type="nucleotide sequence ID" value="NZ_CP063849.1"/>
</dbReference>
<sequence>MLNLHRRGFLAALAVSAVPSFARTLKTVGVQLYTLRTVLPQKPLETLKALEEIGFTEAEVIGGSLDAIWPSLMQTKLKPVSVHLDTALFTTNQDKLPAALDDAKKRGLKFAVCPYIAPKDRGGVDVIKKLGETLNKAGETCAKSGLSLCYHNHAFEFEPAAGGTLLDVLMQTTDPKYVSLELDIMWSKVGGHDPVEILKKYNKRIALMHLKNVAAGVGPQFNEKVAKEAFKEVGNGSIDIPAVLKAASEVGVKHYFVEQDQTPGNPLDSLKQSFEYLKKTNF</sequence>
<dbReference type="SUPFAM" id="SSF51658">
    <property type="entry name" value="Xylose isomerase-like"/>
    <property type="match status" value="1"/>
</dbReference>
<dbReference type="InterPro" id="IPR013022">
    <property type="entry name" value="Xyl_isomerase-like_TIM-brl"/>
</dbReference>
<dbReference type="KEGG" id="pfer:IRI77_28130"/>
<dbReference type="InterPro" id="IPR050312">
    <property type="entry name" value="IolE/XylAMocC-like"/>
</dbReference>
<dbReference type="PANTHER" id="PTHR12110">
    <property type="entry name" value="HYDROXYPYRUVATE ISOMERASE"/>
    <property type="match status" value="1"/>
</dbReference>
<proteinExistence type="predicted"/>
<accession>A0A7S7NN08</accession>
<dbReference type="Proteomes" id="UP000593892">
    <property type="component" value="Chromosome"/>
</dbReference>
<protein>
    <submittedName>
        <fullName evidence="2">TIM barrel protein</fullName>
    </submittedName>
</protein>
<reference evidence="2 3" key="1">
    <citation type="submission" date="2020-10" db="EMBL/GenBank/DDBJ databases">
        <title>Complete genome sequence of Paludibaculum fermentans P105T, a facultatively anaerobic acidobacterium capable of dissimilatory Fe(III) reduction.</title>
        <authorList>
            <person name="Dedysh S.N."/>
            <person name="Beletsky A.V."/>
            <person name="Kulichevskaya I.S."/>
            <person name="Mardanov A.V."/>
            <person name="Ravin N.V."/>
        </authorList>
    </citation>
    <scope>NUCLEOTIDE SEQUENCE [LARGE SCALE GENOMIC DNA]</scope>
    <source>
        <strain evidence="2 3">P105</strain>
    </source>
</reference>
<dbReference type="InterPro" id="IPR036237">
    <property type="entry name" value="Xyl_isomerase-like_sf"/>
</dbReference>
<organism evidence="2 3">
    <name type="scientific">Paludibaculum fermentans</name>
    <dbReference type="NCBI Taxonomy" id="1473598"/>
    <lineage>
        <taxon>Bacteria</taxon>
        <taxon>Pseudomonadati</taxon>
        <taxon>Acidobacteriota</taxon>
        <taxon>Terriglobia</taxon>
        <taxon>Bryobacterales</taxon>
        <taxon>Bryobacteraceae</taxon>
        <taxon>Paludibaculum</taxon>
    </lineage>
</organism>
<dbReference type="PANTHER" id="PTHR12110:SF41">
    <property type="entry name" value="INOSOSE DEHYDRATASE"/>
    <property type="match status" value="1"/>
</dbReference>
<evidence type="ECO:0000313" key="3">
    <source>
        <dbReference type="Proteomes" id="UP000593892"/>
    </source>
</evidence>
<evidence type="ECO:0000313" key="2">
    <source>
        <dbReference type="EMBL" id="QOY86628.1"/>
    </source>
</evidence>
<keyword evidence="3" id="KW-1185">Reference proteome</keyword>
<gene>
    <name evidence="2" type="ORF">IRI77_28130</name>
</gene>
<dbReference type="AlphaFoldDB" id="A0A7S7NN08"/>
<dbReference type="Pfam" id="PF01261">
    <property type="entry name" value="AP_endonuc_2"/>
    <property type="match status" value="1"/>
</dbReference>
<evidence type="ECO:0000259" key="1">
    <source>
        <dbReference type="Pfam" id="PF01261"/>
    </source>
</evidence>
<feature type="domain" description="Xylose isomerase-like TIM barrel" evidence="1">
    <location>
        <begin position="95"/>
        <end position="279"/>
    </location>
</feature>
<dbReference type="EMBL" id="CP063849">
    <property type="protein sequence ID" value="QOY86628.1"/>
    <property type="molecule type" value="Genomic_DNA"/>
</dbReference>
<name>A0A7S7NN08_PALFE</name>